<dbReference type="InterPro" id="IPR013078">
    <property type="entry name" value="His_Pase_superF_clade-1"/>
</dbReference>
<name>A0A845DMS9_9BACI</name>
<dbReference type="InterPro" id="IPR029033">
    <property type="entry name" value="His_PPase_superfam"/>
</dbReference>
<accession>A0A845DMS9</accession>
<sequence length="187" mass="21736">MKTHLYLVRHAHSVYTPDEHGRPLSEKGQKDVDKVTEQLINEGIDDVVSSPYLRAVQTVEGIAAAIGKPVHKMEELKERKLMDGSARHFEEAITKLWENPDFSWEGGESNHKARYRGVQGIQALLEQYQGRRIVAGTHGNIMVLIMNFFHERYDFEFWKKLSMPDIYKLSFENGRLIDCCRVWMDEE</sequence>
<dbReference type="EMBL" id="WMET01000001">
    <property type="protein sequence ID" value="MYL18726.1"/>
    <property type="molecule type" value="Genomic_DNA"/>
</dbReference>
<dbReference type="PANTHER" id="PTHR48100:SF59">
    <property type="entry name" value="ADENOSYLCOBALAMIN_ALPHA-RIBAZOLE PHOSPHATASE"/>
    <property type="match status" value="1"/>
</dbReference>
<dbReference type="Proteomes" id="UP000460949">
    <property type="component" value="Unassembled WGS sequence"/>
</dbReference>
<dbReference type="PANTHER" id="PTHR48100">
    <property type="entry name" value="BROAD-SPECIFICITY PHOSPHATASE YOR283W-RELATED"/>
    <property type="match status" value="1"/>
</dbReference>
<gene>
    <name evidence="1" type="ORF">GLW04_02425</name>
</gene>
<comment type="caution">
    <text evidence="1">The sequence shown here is derived from an EMBL/GenBank/DDBJ whole genome shotgun (WGS) entry which is preliminary data.</text>
</comment>
<dbReference type="AlphaFoldDB" id="A0A845DMS9"/>
<organism evidence="1 2">
    <name type="scientific">Halobacillus litoralis</name>
    <dbReference type="NCBI Taxonomy" id="45668"/>
    <lineage>
        <taxon>Bacteria</taxon>
        <taxon>Bacillati</taxon>
        <taxon>Bacillota</taxon>
        <taxon>Bacilli</taxon>
        <taxon>Bacillales</taxon>
        <taxon>Bacillaceae</taxon>
        <taxon>Halobacillus</taxon>
    </lineage>
</organism>
<dbReference type="GO" id="GO:0005737">
    <property type="term" value="C:cytoplasm"/>
    <property type="evidence" value="ECO:0007669"/>
    <property type="project" value="TreeGrafter"/>
</dbReference>
<evidence type="ECO:0000313" key="1">
    <source>
        <dbReference type="EMBL" id="MYL18726.1"/>
    </source>
</evidence>
<dbReference type="CDD" id="cd07067">
    <property type="entry name" value="HP_PGM_like"/>
    <property type="match status" value="1"/>
</dbReference>
<reference evidence="1 2" key="1">
    <citation type="submission" date="2019-11" db="EMBL/GenBank/DDBJ databases">
        <title>Genome sequences of 17 halophilic strains isolated from different environments.</title>
        <authorList>
            <person name="Furrow R.E."/>
        </authorList>
    </citation>
    <scope>NUCLEOTIDE SEQUENCE [LARGE SCALE GENOMIC DNA]</scope>
    <source>
        <strain evidence="1 2">22511_23_Filter</strain>
    </source>
</reference>
<dbReference type="InterPro" id="IPR050275">
    <property type="entry name" value="PGM_Phosphatase"/>
</dbReference>
<dbReference type="SMART" id="SM00855">
    <property type="entry name" value="PGAM"/>
    <property type="match status" value="1"/>
</dbReference>
<dbReference type="Pfam" id="PF00300">
    <property type="entry name" value="His_Phos_1"/>
    <property type="match status" value="1"/>
</dbReference>
<protein>
    <submittedName>
        <fullName evidence="1">Histidine phosphatase family protein</fullName>
    </submittedName>
</protein>
<dbReference type="Gene3D" id="3.40.50.1240">
    <property type="entry name" value="Phosphoglycerate mutase-like"/>
    <property type="match status" value="1"/>
</dbReference>
<dbReference type="GO" id="GO:0016791">
    <property type="term" value="F:phosphatase activity"/>
    <property type="evidence" value="ECO:0007669"/>
    <property type="project" value="TreeGrafter"/>
</dbReference>
<dbReference type="SUPFAM" id="SSF53254">
    <property type="entry name" value="Phosphoglycerate mutase-like"/>
    <property type="match status" value="1"/>
</dbReference>
<evidence type="ECO:0000313" key="2">
    <source>
        <dbReference type="Proteomes" id="UP000460949"/>
    </source>
</evidence>
<proteinExistence type="predicted"/>
<dbReference type="RefSeq" id="WP_160835175.1">
    <property type="nucleotide sequence ID" value="NZ_WMET01000001.1"/>
</dbReference>